<comment type="function">
    <text evidence="2">NDH-1 shuttles electrons from NADH, via FMN and iron-sulfur (Fe-S) centers, to quinones in the respiratory chain. Couples the redox reaction to proton translocation (for every two electrons transferred, four hydrogen ions are translocated across the cytoplasmic membrane), and thus conserves the redox energy in a proton gradient.</text>
</comment>
<keyword evidence="2" id="KW-0812">Transmembrane</keyword>
<keyword evidence="2" id="KW-1003">Cell membrane</keyword>
<organism evidence="3 4">
    <name type="scientific">Fundidesulfovibrio magnetotacticus</name>
    <dbReference type="NCBI Taxonomy" id="2730080"/>
    <lineage>
        <taxon>Bacteria</taxon>
        <taxon>Pseudomonadati</taxon>
        <taxon>Thermodesulfobacteriota</taxon>
        <taxon>Desulfovibrionia</taxon>
        <taxon>Desulfovibrionales</taxon>
        <taxon>Desulfovibrionaceae</taxon>
        <taxon>Fundidesulfovibrio</taxon>
    </lineage>
</organism>
<sequence>MSLTQFLFYPLAAVIAVSTALAVTRREPVHAVVYLVVSFFATAVLFALLGAPLVAVLQIMVPAGAVMVLFLFVIMLLGSELSKPRPASPFRWGVPAILALAVAVCGLLLLSDAPEAASPLAMAKASARELGTFVYEHYWPAVEGISVLFFVALAGACFLVKDFRPAKAGEDRP</sequence>
<accession>A0A6V8LI88</accession>
<feature type="transmembrane region" description="Helical" evidence="2">
    <location>
        <begin position="90"/>
        <end position="110"/>
    </location>
</feature>
<feature type="transmembrane region" description="Helical" evidence="2">
    <location>
        <begin position="31"/>
        <end position="49"/>
    </location>
</feature>
<evidence type="ECO:0000313" key="3">
    <source>
        <dbReference type="EMBL" id="GFK92452.1"/>
    </source>
</evidence>
<protein>
    <recommendedName>
        <fullName evidence="2">NADH-quinone oxidoreductase subunit J</fullName>
        <ecNumber evidence="2">7.1.1.-</ecNumber>
    </recommendedName>
</protein>
<keyword evidence="2" id="KW-0874">Quinone</keyword>
<proteinExistence type="inferred from homology"/>
<dbReference type="RefSeq" id="WP_173080547.1">
    <property type="nucleotide sequence ID" value="NZ_BLTE01000001.1"/>
</dbReference>
<keyword evidence="4" id="KW-1185">Reference proteome</keyword>
<keyword evidence="2" id="KW-1133">Transmembrane helix</keyword>
<comment type="similarity">
    <text evidence="1 2">Belongs to the complex I subunit 6 family.</text>
</comment>
<comment type="catalytic activity">
    <reaction evidence="2">
        <text>a quinone + NADH + 5 H(+)(in) = a quinol + NAD(+) + 4 H(+)(out)</text>
        <dbReference type="Rhea" id="RHEA:57888"/>
        <dbReference type="ChEBI" id="CHEBI:15378"/>
        <dbReference type="ChEBI" id="CHEBI:24646"/>
        <dbReference type="ChEBI" id="CHEBI:57540"/>
        <dbReference type="ChEBI" id="CHEBI:57945"/>
        <dbReference type="ChEBI" id="CHEBI:132124"/>
    </reaction>
</comment>
<gene>
    <name evidence="3" type="primary">nuoJ_1</name>
    <name evidence="3" type="ORF">NNJEOMEG_00277</name>
</gene>
<dbReference type="GO" id="GO:0008137">
    <property type="term" value="F:NADH dehydrogenase (ubiquinone) activity"/>
    <property type="evidence" value="ECO:0007669"/>
    <property type="project" value="UniProtKB-UniRule"/>
</dbReference>
<dbReference type="Gene3D" id="1.20.120.1200">
    <property type="entry name" value="NADH-ubiquinone/plastoquinone oxidoreductase chain 6, subunit NuoJ"/>
    <property type="match status" value="1"/>
</dbReference>
<dbReference type="GO" id="GO:0048038">
    <property type="term" value="F:quinone binding"/>
    <property type="evidence" value="ECO:0007669"/>
    <property type="project" value="UniProtKB-UniRule"/>
</dbReference>
<reference evidence="3 4" key="1">
    <citation type="submission" date="2020-04" db="EMBL/GenBank/DDBJ databases">
        <authorList>
            <consortium name="Desulfovibrio sp. FSS-1 genome sequencing consortium"/>
            <person name="Shimoshige H."/>
            <person name="Kobayashi H."/>
            <person name="Maekawa T."/>
        </authorList>
    </citation>
    <scope>NUCLEOTIDE SEQUENCE [LARGE SCALE GENOMIC DNA]</scope>
    <source>
        <strain evidence="3 4">SIID29052-01</strain>
    </source>
</reference>
<feature type="transmembrane region" description="Helical" evidence="2">
    <location>
        <begin position="55"/>
        <end position="78"/>
    </location>
</feature>
<feature type="transmembrane region" description="Helical" evidence="2">
    <location>
        <begin position="138"/>
        <end position="160"/>
    </location>
</feature>
<dbReference type="InterPro" id="IPR001457">
    <property type="entry name" value="NADH_UbQ/plastoQ_OxRdtase_su6"/>
</dbReference>
<evidence type="ECO:0000313" key="4">
    <source>
        <dbReference type="Proteomes" id="UP000494245"/>
    </source>
</evidence>
<dbReference type="InterPro" id="IPR042106">
    <property type="entry name" value="Nuo/plastoQ_OxRdtase_6_NuoJ"/>
</dbReference>
<dbReference type="AlphaFoldDB" id="A0A6V8LI88"/>
<dbReference type="GO" id="GO:0016491">
    <property type="term" value="F:oxidoreductase activity"/>
    <property type="evidence" value="ECO:0007669"/>
    <property type="project" value="UniProtKB-KW"/>
</dbReference>
<dbReference type="Pfam" id="PF00499">
    <property type="entry name" value="Oxidored_q3"/>
    <property type="match status" value="1"/>
</dbReference>
<dbReference type="EC" id="7.1.1.-" evidence="2"/>
<keyword evidence="2" id="KW-0472">Membrane</keyword>
<name>A0A6V8LI88_9BACT</name>
<feature type="transmembrane region" description="Helical" evidence="2">
    <location>
        <begin position="6"/>
        <end position="24"/>
    </location>
</feature>
<dbReference type="GO" id="GO:0005886">
    <property type="term" value="C:plasma membrane"/>
    <property type="evidence" value="ECO:0007669"/>
    <property type="project" value="UniProtKB-SubCell"/>
</dbReference>
<dbReference type="EMBL" id="BLTE01000001">
    <property type="protein sequence ID" value="GFK92452.1"/>
    <property type="molecule type" value="Genomic_DNA"/>
</dbReference>
<comment type="caution">
    <text evidence="3">The sequence shown here is derived from an EMBL/GenBank/DDBJ whole genome shotgun (WGS) entry which is preliminary data.</text>
</comment>
<dbReference type="PANTHER" id="PTHR33269">
    <property type="entry name" value="NADH-UBIQUINONE OXIDOREDUCTASE CHAIN 6"/>
    <property type="match status" value="1"/>
</dbReference>
<keyword evidence="3" id="KW-0560">Oxidoreductase</keyword>
<evidence type="ECO:0000256" key="1">
    <source>
        <dbReference type="ARBA" id="ARBA00005698"/>
    </source>
</evidence>
<dbReference type="Proteomes" id="UP000494245">
    <property type="component" value="Unassembled WGS sequence"/>
</dbReference>
<evidence type="ECO:0000256" key="2">
    <source>
        <dbReference type="RuleBase" id="RU004429"/>
    </source>
</evidence>
<dbReference type="PANTHER" id="PTHR33269:SF17">
    <property type="entry name" value="NADH-UBIQUINONE OXIDOREDUCTASE CHAIN 6"/>
    <property type="match status" value="1"/>
</dbReference>
<comment type="subcellular location">
    <subcellularLocation>
        <location evidence="2">Cell membrane</location>
        <topology evidence="2">Multi-pass membrane protein</topology>
    </subcellularLocation>
</comment>
<reference evidence="3 4" key="2">
    <citation type="submission" date="2020-05" db="EMBL/GenBank/DDBJ databases">
        <title>Draft genome sequence of Desulfovibrio sp. strainFSS-1.</title>
        <authorList>
            <person name="Shimoshige H."/>
            <person name="Kobayashi H."/>
            <person name="Maekawa T."/>
        </authorList>
    </citation>
    <scope>NUCLEOTIDE SEQUENCE [LARGE SCALE GENOMIC DNA]</scope>
    <source>
        <strain evidence="3 4">SIID29052-01</strain>
    </source>
</reference>
<keyword evidence="2" id="KW-0520">NAD</keyword>